<dbReference type="KEGG" id="crf:FRC0190_01897"/>
<dbReference type="Proteomes" id="UP000423525">
    <property type="component" value="Chromosome"/>
</dbReference>
<proteinExistence type="predicted"/>
<accession>A0A6I8MDZ7</accession>
<dbReference type="EMBL" id="LR738855">
    <property type="protein sequence ID" value="VZH85965.1"/>
    <property type="molecule type" value="Genomic_DNA"/>
</dbReference>
<sequence>MLGYLKLTVPYWTFNINSMSINEKLTAALNDQITAELEASMVYLQLSYILDDLSLTGMSSWMKKQHLEELDHAAAFSKHLLNRDYRPQIGDIAPPKLDAATAIEAFEASLAHEQKITSMIRELADLSMSVKDHDSRPLIDSFLQEQIEEEATVKEILDRLRMADTGTGLLRMDAELGER</sequence>
<dbReference type="GO" id="GO:0008198">
    <property type="term" value="F:ferrous iron binding"/>
    <property type="evidence" value="ECO:0007669"/>
    <property type="project" value="TreeGrafter"/>
</dbReference>
<keyword evidence="2 5" id="KW-0479">Metal-binding</keyword>
<dbReference type="GO" id="GO:0006879">
    <property type="term" value="P:intracellular iron ion homeostasis"/>
    <property type="evidence" value="ECO:0007669"/>
    <property type="project" value="UniProtKB-KW"/>
</dbReference>
<keyword evidence="4 5" id="KW-0408">Iron</keyword>
<dbReference type="CDD" id="cd01055">
    <property type="entry name" value="Nonheme_Ferritin"/>
    <property type="match status" value="1"/>
</dbReference>
<evidence type="ECO:0000256" key="6">
    <source>
        <dbReference type="RuleBase" id="RU361145"/>
    </source>
</evidence>
<dbReference type="InterPro" id="IPR008331">
    <property type="entry name" value="Ferritin_DPS_dom"/>
</dbReference>
<dbReference type="SUPFAM" id="SSF47240">
    <property type="entry name" value="Ferritin-like"/>
    <property type="match status" value="1"/>
</dbReference>
<dbReference type="GO" id="GO:0004322">
    <property type="term" value="F:ferroxidase activity"/>
    <property type="evidence" value="ECO:0007669"/>
    <property type="project" value="TreeGrafter"/>
</dbReference>
<dbReference type="InterPro" id="IPR009040">
    <property type="entry name" value="Ferritin-like_diiron"/>
</dbReference>
<evidence type="ECO:0000313" key="9">
    <source>
        <dbReference type="Proteomes" id="UP000423525"/>
    </source>
</evidence>
<feature type="domain" description="Ferritin-like diiron" evidence="7">
    <location>
        <begin position="19"/>
        <end position="164"/>
    </location>
</feature>
<evidence type="ECO:0000256" key="2">
    <source>
        <dbReference type="ARBA" id="ARBA00022723"/>
    </source>
</evidence>
<keyword evidence="1 6" id="KW-0409">Iron storage</keyword>
<protein>
    <recommendedName>
        <fullName evidence="6">Ferritin</fullName>
    </recommendedName>
</protein>
<name>A0A6I8MDZ7_9CORY</name>
<gene>
    <name evidence="8" type="ORF">FRC0190_01897</name>
</gene>
<feature type="binding site" evidence="5">
    <location>
        <position position="146"/>
    </location>
    <ligand>
        <name>Fe cation</name>
        <dbReference type="ChEBI" id="CHEBI:24875"/>
        <label>1</label>
    </ligand>
</feature>
<evidence type="ECO:0000259" key="7">
    <source>
        <dbReference type="PROSITE" id="PS50905"/>
    </source>
</evidence>
<dbReference type="Pfam" id="PF00210">
    <property type="entry name" value="Ferritin"/>
    <property type="match status" value="1"/>
</dbReference>
<dbReference type="InterPro" id="IPR001519">
    <property type="entry name" value="Ferritin"/>
</dbReference>
<evidence type="ECO:0000313" key="8">
    <source>
        <dbReference type="EMBL" id="VZH85965.1"/>
    </source>
</evidence>
<evidence type="ECO:0000256" key="5">
    <source>
        <dbReference type="PIRSR" id="PIRSR601519-1"/>
    </source>
</evidence>
<dbReference type="InterPro" id="IPR012347">
    <property type="entry name" value="Ferritin-like"/>
</dbReference>
<dbReference type="PROSITE" id="PS50905">
    <property type="entry name" value="FERRITIN_LIKE"/>
    <property type="match status" value="1"/>
</dbReference>
<dbReference type="GO" id="GO:0008199">
    <property type="term" value="F:ferric iron binding"/>
    <property type="evidence" value="ECO:0007669"/>
    <property type="project" value="InterPro"/>
</dbReference>
<dbReference type="InterPro" id="IPR041719">
    <property type="entry name" value="Ferritin_prok"/>
</dbReference>
<dbReference type="InterPro" id="IPR009078">
    <property type="entry name" value="Ferritin-like_SF"/>
</dbReference>
<reference evidence="8 9" key="1">
    <citation type="submission" date="2019-11" db="EMBL/GenBank/DDBJ databases">
        <authorList>
            <person name="Brisse S."/>
        </authorList>
    </citation>
    <scope>NUCLEOTIDE SEQUENCE [LARGE SCALE GENOMIC DNA]</scope>
    <source>
        <strain evidence="8">FRC0190</strain>
    </source>
</reference>
<feature type="binding site" evidence="5">
    <location>
        <position position="36"/>
    </location>
    <ligand>
        <name>Fe cation</name>
        <dbReference type="ChEBI" id="CHEBI:24875"/>
        <label>1</label>
    </ligand>
</feature>
<organism evidence="8 9">
    <name type="scientific">Corynebacterium rouxii</name>
    <dbReference type="NCBI Taxonomy" id="2719119"/>
    <lineage>
        <taxon>Bacteria</taxon>
        <taxon>Bacillati</taxon>
        <taxon>Actinomycetota</taxon>
        <taxon>Actinomycetes</taxon>
        <taxon>Mycobacteriales</taxon>
        <taxon>Corynebacteriaceae</taxon>
        <taxon>Corynebacterium</taxon>
    </lineage>
</organism>
<feature type="binding site" evidence="5">
    <location>
        <position position="72"/>
    </location>
    <ligand>
        <name>Fe cation</name>
        <dbReference type="ChEBI" id="CHEBI:24875"/>
        <label>1</label>
    </ligand>
</feature>
<feature type="binding site" evidence="5">
    <location>
        <position position="69"/>
    </location>
    <ligand>
        <name>Fe cation</name>
        <dbReference type="ChEBI" id="CHEBI:24875"/>
        <label>1</label>
    </ligand>
</feature>
<dbReference type="AlphaFoldDB" id="A0A6I8MDZ7"/>
<dbReference type="GO" id="GO:0006826">
    <property type="term" value="P:iron ion transport"/>
    <property type="evidence" value="ECO:0007669"/>
    <property type="project" value="InterPro"/>
</dbReference>
<evidence type="ECO:0000256" key="4">
    <source>
        <dbReference type="ARBA" id="ARBA00023004"/>
    </source>
</evidence>
<dbReference type="GO" id="GO:0005829">
    <property type="term" value="C:cytosol"/>
    <property type="evidence" value="ECO:0007669"/>
    <property type="project" value="TreeGrafter"/>
</dbReference>
<dbReference type="Gene3D" id="1.20.1260.10">
    <property type="match status" value="1"/>
</dbReference>
<dbReference type="PANTHER" id="PTHR11431:SF127">
    <property type="entry name" value="BACTERIAL NON-HEME FERRITIN"/>
    <property type="match status" value="1"/>
</dbReference>
<dbReference type="PANTHER" id="PTHR11431">
    <property type="entry name" value="FERRITIN"/>
    <property type="match status" value="1"/>
</dbReference>
<keyword evidence="3" id="KW-0560">Oxidoreductase</keyword>
<feature type="binding site" evidence="5">
    <location>
        <position position="113"/>
    </location>
    <ligand>
        <name>Fe cation</name>
        <dbReference type="ChEBI" id="CHEBI:24875"/>
        <label>1</label>
    </ligand>
</feature>
<evidence type="ECO:0000256" key="3">
    <source>
        <dbReference type="ARBA" id="ARBA00023002"/>
    </source>
</evidence>
<evidence type="ECO:0000256" key="1">
    <source>
        <dbReference type="ARBA" id="ARBA00022434"/>
    </source>
</evidence>